<evidence type="ECO:0000313" key="6">
    <source>
        <dbReference type="Proteomes" id="UP000680348"/>
    </source>
</evidence>
<dbReference type="InterPro" id="IPR012318">
    <property type="entry name" value="HTH_CRP"/>
</dbReference>
<keyword evidence="3" id="KW-0804">Transcription</keyword>
<dbReference type="InterPro" id="IPR014710">
    <property type="entry name" value="RmlC-like_jellyroll"/>
</dbReference>
<evidence type="ECO:0000256" key="2">
    <source>
        <dbReference type="ARBA" id="ARBA00023125"/>
    </source>
</evidence>
<dbReference type="Proteomes" id="UP000680348">
    <property type="component" value="Unassembled WGS sequence"/>
</dbReference>
<dbReference type="EMBL" id="JAGWCR010000002">
    <property type="protein sequence ID" value="MBS3647680.1"/>
    <property type="molecule type" value="Genomic_DNA"/>
</dbReference>
<dbReference type="AlphaFoldDB" id="A0A942DZ21"/>
<dbReference type="CDD" id="cd00038">
    <property type="entry name" value="CAP_ED"/>
    <property type="match status" value="1"/>
</dbReference>
<evidence type="ECO:0000259" key="4">
    <source>
        <dbReference type="PROSITE" id="PS51063"/>
    </source>
</evidence>
<sequence>MLETLFLHLERHDVVSSYEKSLLSSAMVQTRHISTGQDLVTSGTRPPHSVLLVDGFAARYKLLADGSRQISALHVTGDFVDLHVFLLRTIDHGVMAMSPCQVAYADHDDLKRITEEAPHLTRLLWLSTIVDGAIHREWLVAMGRRSKKSHLAHLICELFVRLRAVERVEGWSFRLPLSQTSIADVLGLSVVHVNRVIQGLRREGLITWVNQIITILDWDKLVEVAEFDPTYLSLRKEPR</sequence>
<protein>
    <submittedName>
        <fullName evidence="5">Crp/Fnr family transcriptional regulator</fullName>
    </submittedName>
</protein>
<reference evidence="5" key="1">
    <citation type="submission" date="2021-04" db="EMBL/GenBank/DDBJ databases">
        <title>Pseudaminobacter soli sp. nov., isolated from paddy soil contaminated by heavy metals.</title>
        <authorList>
            <person name="Zhang K."/>
        </authorList>
    </citation>
    <scope>NUCLEOTIDE SEQUENCE</scope>
    <source>
        <strain evidence="5">19-2017</strain>
    </source>
</reference>
<dbReference type="InterPro" id="IPR000595">
    <property type="entry name" value="cNMP-bd_dom"/>
</dbReference>
<dbReference type="Gene3D" id="2.60.120.10">
    <property type="entry name" value="Jelly Rolls"/>
    <property type="match status" value="1"/>
</dbReference>
<dbReference type="Pfam" id="PF13545">
    <property type="entry name" value="HTH_Crp_2"/>
    <property type="match status" value="1"/>
</dbReference>
<dbReference type="InterPro" id="IPR036390">
    <property type="entry name" value="WH_DNA-bd_sf"/>
</dbReference>
<keyword evidence="1" id="KW-0805">Transcription regulation</keyword>
<name>A0A942DZ21_9HYPH</name>
<dbReference type="SUPFAM" id="SSF46785">
    <property type="entry name" value="Winged helix' DNA-binding domain"/>
    <property type="match status" value="1"/>
</dbReference>
<feature type="domain" description="HTH crp-type" evidence="4">
    <location>
        <begin position="145"/>
        <end position="219"/>
    </location>
</feature>
<dbReference type="SMART" id="SM00419">
    <property type="entry name" value="HTH_CRP"/>
    <property type="match status" value="1"/>
</dbReference>
<dbReference type="SUPFAM" id="SSF51206">
    <property type="entry name" value="cAMP-binding domain-like"/>
    <property type="match status" value="1"/>
</dbReference>
<gene>
    <name evidence="5" type="ORF">KEU06_03445</name>
</gene>
<dbReference type="RefSeq" id="WP_188253254.1">
    <property type="nucleotide sequence ID" value="NZ_JABVCF010000002.1"/>
</dbReference>
<keyword evidence="6" id="KW-1185">Reference proteome</keyword>
<dbReference type="GO" id="GO:0003677">
    <property type="term" value="F:DNA binding"/>
    <property type="evidence" value="ECO:0007669"/>
    <property type="project" value="UniProtKB-KW"/>
</dbReference>
<dbReference type="Gene3D" id="1.10.10.10">
    <property type="entry name" value="Winged helix-like DNA-binding domain superfamily/Winged helix DNA-binding domain"/>
    <property type="match status" value="1"/>
</dbReference>
<evidence type="ECO:0000256" key="3">
    <source>
        <dbReference type="ARBA" id="ARBA00023163"/>
    </source>
</evidence>
<dbReference type="PROSITE" id="PS51063">
    <property type="entry name" value="HTH_CRP_2"/>
    <property type="match status" value="1"/>
</dbReference>
<evidence type="ECO:0000313" key="5">
    <source>
        <dbReference type="EMBL" id="MBS3647680.1"/>
    </source>
</evidence>
<dbReference type="InterPro" id="IPR018490">
    <property type="entry name" value="cNMP-bd_dom_sf"/>
</dbReference>
<proteinExistence type="predicted"/>
<evidence type="ECO:0000256" key="1">
    <source>
        <dbReference type="ARBA" id="ARBA00023015"/>
    </source>
</evidence>
<comment type="caution">
    <text evidence="5">The sequence shown here is derived from an EMBL/GenBank/DDBJ whole genome shotgun (WGS) entry which is preliminary data.</text>
</comment>
<keyword evidence="2" id="KW-0238">DNA-binding</keyword>
<accession>A0A942DZ21</accession>
<dbReference type="Pfam" id="PF00027">
    <property type="entry name" value="cNMP_binding"/>
    <property type="match status" value="1"/>
</dbReference>
<dbReference type="InterPro" id="IPR036388">
    <property type="entry name" value="WH-like_DNA-bd_sf"/>
</dbReference>
<dbReference type="GO" id="GO:0006355">
    <property type="term" value="P:regulation of DNA-templated transcription"/>
    <property type="evidence" value="ECO:0007669"/>
    <property type="project" value="InterPro"/>
</dbReference>
<organism evidence="5 6">
    <name type="scientific">Pseudaminobacter soli</name>
    <name type="common">ex Zhang et al. 2022</name>
    <dbReference type="NCBI Taxonomy" id="2831468"/>
    <lineage>
        <taxon>Bacteria</taxon>
        <taxon>Pseudomonadati</taxon>
        <taxon>Pseudomonadota</taxon>
        <taxon>Alphaproteobacteria</taxon>
        <taxon>Hyphomicrobiales</taxon>
        <taxon>Phyllobacteriaceae</taxon>
        <taxon>Pseudaminobacter</taxon>
    </lineage>
</organism>